<dbReference type="PANTHER" id="PTHR30603:SF47">
    <property type="entry name" value="RNA POLYMERASE SIGMA FACTOR SIGD, CHLOROPLASTIC"/>
    <property type="match status" value="1"/>
</dbReference>
<dbReference type="Proteomes" id="UP001165122">
    <property type="component" value="Unassembled WGS sequence"/>
</dbReference>
<dbReference type="InterPro" id="IPR007627">
    <property type="entry name" value="RNA_pol_sigma70_r2"/>
</dbReference>
<dbReference type="EMBL" id="BRXW01000678">
    <property type="protein sequence ID" value="GMH73600.1"/>
    <property type="molecule type" value="Genomic_DNA"/>
</dbReference>
<comment type="caution">
    <text evidence="9">The sequence shown here is derived from an EMBL/GenBank/DDBJ whole genome shotgun (WGS) entry which is preliminary data.</text>
</comment>
<keyword evidence="2" id="KW-0805">Transcription regulation</keyword>
<keyword evidence="5" id="KW-0804">Transcription</keyword>
<dbReference type="InterPro" id="IPR036388">
    <property type="entry name" value="WH-like_DNA-bd_sf"/>
</dbReference>
<dbReference type="AlphaFoldDB" id="A0A9W7ATF3"/>
<dbReference type="PRINTS" id="PR00046">
    <property type="entry name" value="SIGMA70FCT"/>
</dbReference>
<dbReference type="GO" id="GO:0003677">
    <property type="term" value="F:DNA binding"/>
    <property type="evidence" value="ECO:0007669"/>
    <property type="project" value="UniProtKB-KW"/>
</dbReference>
<dbReference type="GO" id="GO:0006352">
    <property type="term" value="P:DNA-templated transcription initiation"/>
    <property type="evidence" value="ECO:0007669"/>
    <property type="project" value="InterPro"/>
</dbReference>
<comment type="similarity">
    <text evidence="1">Belongs to the sigma-70 factor family.</text>
</comment>
<evidence type="ECO:0000256" key="4">
    <source>
        <dbReference type="ARBA" id="ARBA00023125"/>
    </source>
</evidence>
<dbReference type="Gene3D" id="1.10.601.10">
    <property type="entry name" value="RNA Polymerase Primary Sigma Factor"/>
    <property type="match status" value="1"/>
</dbReference>
<dbReference type="Pfam" id="PF04539">
    <property type="entry name" value="Sigma70_r3"/>
    <property type="match status" value="1"/>
</dbReference>
<dbReference type="InterPro" id="IPR014284">
    <property type="entry name" value="RNA_pol_sigma-70_dom"/>
</dbReference>
<dbReference type="CDD" id="cd06171">
    <property type="entry name" value="Sigma70_r4"/>
    <property type="match status" value="1"/>
</dbReference>
<evidence type="ECO:0000256" key="5">
    <source>
        <dbReference type="ARBA" id="ARBA00023163"/>
    </source>
</evidence>
<dbReference type="SUPFAM" id="SSF88946">
    <property type="entry name" value="Sigma2 domain of RNA polymerase sigma factors"/>
    <property type="match status" value="1"/>
</dbReference>
<reference evidence="10" key="1">
    <citation type="journal article" date="2023" name="Commun. Biol.">
        <title>Genome analysis of Parmales, the sister group of diatoms, reveals the evolutionary specialization of diatoms from phago-mixotrophs to photoautotrophs.</title>
        <authorList>
            <person name="Ban H."/>
            <person name="Sato S."/>
            <person name="Yoshikawa S."/>
            <person name="Yamada K."/>
            <person name="Nakamura Y."/>
            <person name="Ichinomiya M."/>
            <person name="Sato N."/>
            <person name="Blanc-Mathieu R."/>
            <person name="Endo H."/>
            <person name="Kuwata A."/>
            <person name="Ogata H."/>
        </authorList>
    </citation>
    <scope>NUCLEOTIDE SEQUENCE [LARGE SCALE GENOMIC DNA]</scope>
    <source>
        <strain evidence="10">NIES 3700</strain>
    </source>
</reference>
<accession>A0A9W7ATF3</accession>
<keyword evidence="4" id="KW-0238">DNA-binding</keyword>
<feature type="domain" description="RNA polymerase sigma-70 region 2" evidence="7">
    <location>
        <begin position="193"/>
        <end position="262"/>
    </location>
</feature>
<dbReference type="Gene3D" id="1.10.10.10">
    <property type="entry name" value="Winged helix-like DNA-binding domain superfamily/Winged helix DNA-binding domain"/>
    <property type="match status" value="2"/>
</dbReference>
<proteinExistence type="inferred from homology"/>
<evidence type="ECO:0000259" key="6">
    <source>
        <dbReference type="Pfam" id="PF04539"/>
    </source>
</evidence>
<evidence type="ECO:0000313" key="10">
    <source>
        <dbReference type="Proteomes" id="UP001165122"/>
    </source>
</evidence>
<evidence type="ECO:0000256" key="3">
    <source>
        <dbReference type="ARBA" id="ARBA00023082"/>
    </source>
</evidence>
<dbReference type="GO" id="GO:0016987">
    <property type="term" value="F:sigma factor activity"/>
    <property type="evidence" value="ECO:0007669"/>
    <property type="project" value="UniProtKB-KW"/>
</dbReference>
<keyword evidence="3" id="KW-0731">Sigma factor</keyword>
<evidence type="ECO:0000256" key="1">
    <source>
        <dbReference type="ARBA" id="ARBA00007788"/>
    </source>
</evidence>
<evidence type="ECO:0000313" key="9">
    <source>
        <dbReference type="EMBL" id="GMH73600.1"/>
    </source>
</evidence>
<gene>
    <name evidence="9" type="ORF">TrLO_g5724</name>
</gene>
<dbReference type="InterPro" id="IPR050239">
    <property type="entry name" value="Sigma-70_RNA_pol_init_factors"/>
</dbReference>
<dbReference type="InterPro" id="IPR007624">
    <property type="entry name" value="RNA_pol_sigma70_r3"/>
</dbReference>
<dbReference type="Pfam" id="PF04545">
    <property type="entry name" value="Sigma70_r4"/>
    <property type="match status" value="1"/>
</dbReference>
<dbReference type="InterPro" id="IPR013324">
    <property type="entry name" value="RNA_pol_sigma_r3/r4-like"/>
</dbReference>
<keyword evidence="10" id="KW-1185">Reference proteome</keyword>
<dbReference type="PANTHER" id="PTHR30603">
    <property type="entry name" value="RNA POLYMERASE SIGMA FACTOR RPO"/>
    <property type="match status" value="1"/>
</dbReference>
<organism evidence="9 10">
    <name type="scientific">Triparma laevis f. longispina</name>
    <dbReference type="NCBI Taxonomy" id="1714387"/>
    <lineage>
        <taxon>Eukaryota</taxon>
        <taxon>Sar</taxon>
        <taxon>Stramenopiles</taxon>
        <taxon>Ochrophyta</taxon>
        <taxon>Bolidophyceae</taxon>
        <taxon>Parmales</taxon>
        <taxon>Triparmaceae</taxon>
        <taxon>Triparma</taxon>
    </lineage>
</organism>
<protein>
    <submittedName>
        <fullName evidence="9">Uncharacterized protein</fullName>
    </submittedName>
</protein>
<feature type="domain" description="RNA polymerase sigma-70 region 4" evidence="8">
    <location>
        <begin position="373"/>
        <end position="424"/>
    </location>
</feature>
<dbReference type="InterPro" id="IPR000943">
    <property type="entry name" value="RNA_pol_sigma70"/>
</dbReference>
<dbReference type="InterPro" id="IPR013325">
    <property type="entry name" value="RNA_pol_sigma_r2"/>
</dbReference>
<dbReference type="OrthoDB" id="198381at2759"/>
<feature type="domain" description="RNA polymerase sigma-70 region 3" evidence="6">
    <location>
        <begin position="273"/>
        <end position="324"/>
    </location>
</feature>
<evidence type="ECO:0000256" key="2">
    <source>
        <dbReference type="ARBA" id="ARBA00023015"/>
    </source>
</evidence>
<dbReference type="Pfam" id="PF04542">
    <property type="entry name" value="Sigma70_r2"/>
    <property type="match status" value="1"/>
</dbReference>
<sequence length="445" mass="50401">MRHVQVTPKNSNPSGVAGVTNGVVVNSDNNKDNEVVIPNRSKGEAKEWNMEIKKNEVAYPKSTASNRLKKTQSDGYYQTAALLTASEEISLGTSVSHLIKLNEIYWTLLSNTTNLSVEDWAKAAGYWDDGAVPSLVLDEYDMSQLLPKRHQTYTGRDVQSPIIPIEPRLKERVGDFREFVEVVEVGKRARKRMVEANMRLVISIARRYSQFGVSQSDLVQEGSLGLMRATEKYDPTKGFKFSTYSSWWIQQAVFLAIAYQSRTIRLPVHVHNLLNKTRKTKAALLIELGRTPTVSEISERLGITEDRLRKVMSSTKSTVSLEAPTIKAGGGKNADRGELSLVDTLPSNTHGDFESSSQNVDRSLFRTDLLKMMSVLSQSESTIIRLRYGVDDGKFRTVAEVSDALRKTKSWVRSQEVRALRKLRRPWYEEKLREYKEAFQDEEEE</sequence>
<name>A0A9W7ATF3_9STRA</name>
<dbReference type="SUPFAM" id="SSF88659">
    <property type="entry name" value="Sigma3 and sigma4 domains of RNA polymerase sigma factors"/>
    <property type="match status" value="2"/>
</dbReference>
<evidence type="ECO:0000259" key="7">
    <source>
        <dbReference type="Pfam" id="PF04542"/>
    </source>
</evidence>
<dbReference type="NCBIfam" id="TIGR02937">
    <property type="entry name" value="sigma70-ECF"/>
    <property type="match status" value="1"/>
</dbReference>
<evidence type="ECO:0000259" key="8">
    <source>
        <dbReference type="Pfam" id="PF04545"/>
    </source>
</evidence>
<dbReference type="InterPro" id="IPR007630">
    <property type="entry name" value="RNA_pol_sigma70_r4"/>
</dbReference>